<dbReference type="RefSeq" id="WP_084690317.1">
    <property type="nucleotide sequence ID" value="NZ_JOFV01000014.1"/>
</dbReference>
<proteinExistence type="inferred from homology"/>
<feature type="region of interest" description="Disordered" evidence="8">
    <location>
        <begin position="1"/>
        <end position="37"/>
    </location>
</feature>
<dbReference type="EMBL" id="SDJQ01000020">
    <property type="protein sequence ID" value="RXR32034.1"/>
    <property type="molecule type" value="Genomic_DNA"/>
</dbReference>
<comment type="subcellular location">
    <subcellularLocation>
        <location evidence="1">Cell membrane</location>
        <topology evidence="1">Multi-pass membrane protein</topology>
    </subcellularLocation>
</comment>
<comment type="similarity">
    <text evidence="2">Belongs to the binding-protein-dependent transport system permease family. FecCD subfamily.</text>
</comment>
<name>A0A4Q1KSN9_9CELL</name>
<evidence type="ECO:0000256" key="3">
    <source>
        <dbReference type="ARBA" id="ARBA00022448"/>
    </source>
</evidence>
<keyword evidence="13" id="KW-1185">Reference proteome</keyword>
<dbReference type="STRING" id="1713.GCA_000718325_02923"/>
<keyword evidence="4" id="KW-1003">Cell membrane</keyword>
<dbReference type="OrthoDB" id="9796260at2"/>
<evidence type="ECO:0000256" key="2">
    <source>
        <dbReference type="ARBA" id="ARBA00007935"/>
    </source>
</evidence>
<evidence type="ECO:0000256" key="5">
    <source>
        <dbReference type="ARBA" id="ARBA00022692"/>
    </source>
</evidence>
<keyword evidence="6 9" id="KW-1133">Transmembrane helix</keyword>
<feature type="transmembrane region" description="Helical" evidence="9">
    <location>
        <begin position="166"/>
        <end position="192"/>
    </location>
</feature>
<evidence type="ECO:0000313" key="12">
    <source>
        <dbReference type="Proteomes" id="UP000289805"/>
    </source>
</evidence>
<dbReference type="Gene3D" id="1.10.3470.10">
    <property type="entry name" value="ABC transporter involved in vitamin B12 uptake, BtuC"/>
    <property type="match status" value="1"/>
</dbReference>
<dbReference type="Pfam" id="PF01032">
    <property type="entry name" value="FecCD"/>
    <property type="match status" value="1"/>
</dbReference>
<dbReference type="InterPro" id="IPR000522">
    <property type="entry name" value="ABC_transptr_permease_BtuC"/>
</dbReference>
<feature type="transmembrane region" description="Helical" evidence="9">
    <location>
        <begin position="141"/>
        <end position="160"/>
    </location>
</feature>
<organism evidence="11 12">
    <name type="scientific">Oerskovia turbata</name>
    <dbReference type="NCBI Taxonomy" id="1713"/>
    <lineage>
        <taxon>Bacteria</taxon>
        <taxon>Bacillati</taxon>
        <taxon>Actinomycetota</taxon>
        <taxon>Actinomycetes</taxon>
        <taxon>Micrococcales</taxon>
        <taxon>Cellulomonadaceae</taxon>
        <taxon>Oerskovia</taxon>
    </lineage>
</organism>
<dbReference type="AlphaFoldDB" id="A0A4Q1KSN9"/>
<accession>A0A4Q1KSN9</accession>
<feature type="transmembrane region" description="Helical" evidence="9">
    <location>
        <begin position="213"/>
        <end position="231"/>
    </location>
</feature>
<dbReference type="PANTHER" id="PTHR30472">
    <property type="entry name" value="FERRIC ENTEROBACTIN TRANSPORT SYSTEM PERMEASE PROTEIN"/>
    <property type="match status" value="1"/>
</dbReference>
<dbReference type="GO" id="GO:0022857">
    <property type="term" value="F:transmembrane transporter activity"/>
    <property type="evidence" value="ECO:0007669"/>
    <property type="project" value="InterPro"/>
</dbReference>
<dbReference type="Proteomes" id="UP000290517">
    <property type="component" value="Unassembled WGS sequence"/>
</dbReference>
<dbReference type="InterPro" id="IPR037294">
    <property type="entry name" value="ABC_BtuC-like"/>
</dbReference>
<dbReference type="Proteomes" id="UP000289805">
    <property type="component" value="Unassembled WGS sequence"/>
</dbReference>
<dbReference type="GO" id="GO:0005886">
    <property type="term" value="C:plasma membrane"/>
    <property type="evidence" value="ECO:0007669"/>
    <property type="project" value="UniProtKB-SubCell"/>
</dbReference>
<dbReference type="PANTHER" id="PTHR30472:SF19">
    <property type="entry name" value="PETROBACTIN IMPORT SYSTEM PERMEASE PROTEIN YCLO"/>
    <property type="match status" value="1"/>
</dbReference>
<evidence type="ECO:0000256" key="9">
    <source>
        <dbReference type="SAM" id="Phobius"/>
    </source>
</evidence>
<evidence type="ECO:0000313" key="10">
    <source>
        <dbReference type="EMBL" id="RXR22698.1"/>
    </source>
</evidence>
<reference evidence="12 13" key="1">
    <citation type="submission" date="2019-01" db="EMBL/GenBank/DDBJ databases">
        <title>Oerskovia turbata Genome sequencing and assembly.</title>
        <authorList>
            <person name="Dou T."/>
        </authorList>
    </citation>
    <scope>NUCLEOTIDE SEQUENCE [LARGE SCALE GENOMIC DNA]</scope>
    <source>
        <strain evidence="11 12">JCM12123</strain>
        <strain evidence="10 13">JCM3160</strain>
    </source>
</reference>
<sequence>MSRTEVSPAVPTTASAEPGTRGDLAPSGGTKQRARRRPLTPGVRLALVSAVVVVATACFLLLFIRGGFEFVIERRATMLGAMVIAAFTQGVATVLFHTVTNNRILTPSIMGFDSLYTLMQTLMVVVFGGEVLARTEGLPKVIAQTLLMVAFATLLYRWLFSGRFGNLYVLLLVGVVLSMAFSSVSTFLQRLLSPTDYDLLSTRLFGRMSNVDADHLPFAVLVCVGVGVVVWRRRFRLDALMLGRDTATNLGIDHKRELTIVLILVALLISMSTALVGPMTFFGFVVATLAYRLTGSHQHQFVLPMAFLLGLATLVVGQFVMQHVFYAAGLLTVIIEFVGGIVFLFLLLRRGAL</sequence>
<evidence type="ECO:0000256" key="1">
    <source>
        <dbReference type="ARBA" id="ARBA00004651"/>
    </source>
</evidence>
<keyword evidence="7 9" id="KW-0472">Membrane</keyword>
<dbReference type="EMBL" id="SDJR01000012">
    <property type="protein sequence ID" value="RXR22698.1"/>
    <property type="molecule type" value="Genomic_DNA"/>
</dbReference>
<dbReference type="SUPFAM" id="SSF81345">
    <property type="entry name" value="ABC transporter involved in vitamin B12 uptake, BtuC"/>
    <property type="match status" value="1"/>
</dbReference>
<evidence type="ECO:0000313" key="13">
    <source>
        <dbReference type="Proteomes" id="UP000290517"/>
    </source>
</evidence>
<feature type="compositionally biased region" description="Polar residues" evidence="8">
    <location>
        <begin position="1"/>
        <end position="15"/>
    </location>
</feature>
<feature type="transmembrane region" description="Helical" evidence="9">
    <location>
        <begin position="109"/>
        <end position="129"/>
    </location>
</feature>
<keyword evidence="3" id="KW-0813">Transport</keyword>
<feature type="transmembrane region" description="Helical" evidence="9">
    <location>
        <begin position="260"/>
        <end position="289"/>
    </location>
</feature>
<comment type="caution">
    <text evidence="11">The sequence shown here is derived from an EMBL/GenBank/DDBJ whole genome shotgun (WGS) entry which is preliminary data.</text>
</comment>
<feature type="transmembrane region" description="Helical" evidence="9">
    <location>
        <begin position="76"/>
        <end position="97"/>
    </location>
</feature>
<protein>
    <submittedName>
        <fullName evidence="11">Enterobactin ABC transporter permease</fullName>
    </submittedName>
</protein>
<gene>
    <name evidence="10" type="ORF">EQW73_15895</name>
    <name evidence="11" type="ORF">EQW78_14995</name>
</gene>
<evidence type="ECO:0000256" key="7">
    <source>
        <dbReference type="ARBA" id="ARBA00023136"/>
    </source>
</evidence>
<evidence type="ECO:0000256" key="6">
    <source>
        <dbReference type="ARBA" id="ARBA00022989"/>
    </source>
</evidence>
<evidence type="ECO:0000313" key="11">
    <source>
        <dbReference type="EMBL" id="RXR32034.1"/>
    </source>
</evidence>
<evidence type="ECO:0000256" key="8">
    <source>
        <dbReference type="SAM" id="MobiDB-lite"/>
    </source>
</evidence>
<dbReference type="GO" id="GO:0033214">
    <property type="term" value="P:siderophore-iron import into cell"/>
    <property type="evidence" value="ECO:0007669"/>
    <property type="project" value="TreeGrafter"/>
</dbReference>
<feature type="transmembrane region" description="Helical" evidence="9">
    <location>
        <begin position="45"/>
        <end position="64"/>
    </location>
</feature>
<feature type="transmembrane region" description="Helical" evidence="9">
    <location>
        <begin position="326"/>
        <end position="348"/>
    </location>
</feature>
<evidence type="ECO:0000256" key="4">
    <source>
        <dbReference type="ARBA" id="ARBA00022475"/>
    </source>
</evidence>
<feature type="transmembrane region" description="Helical" evidence="9">
    <location>
        <begin position="301"/>
        <end position="320"/>
    </location>
</feature>
<keyword evidence="5 9" id="KW-0812">Transmembrane</keyword>